<accession>A0A437RLV4</accession>
<evidence type="ECO:0000259" key="5">
    <source>
        <dbReference type="PROSITE" id="PS51352"/>
    </source>
</evidence>
<feature type="domain" description="Thioredoxin" evidence="5">
    <location>
        <begin position="6"/>
        <end position="173"/>
    </location>
</feature>
<gene>
    <name evidence="6" type="ORF">EOE66_08460</name>
</gene>
<dbReference type="SUPFAM" id="SSF52833">
    <property type="entry name" value="Thioredoxin-like"/>
    <property type="match status" value="1"/>
</dbReference>
<dbReference type="InterPro" id="IPR050553">
    <property type="entry name" value="Thioredoxin_ResA/DsbE_sf"/>
</dbReference>
<dbReference type="EMBL" id="SACR01000002">
    <property type="protein sequence ID" value="RVU47749.1"/>
    <property type="molecule type" value="Genomic_DNA"/>
</dbReference>
<comment type="caution">
    <text evidence="6">The sequence shown here is derived from an EMBL/GenBank/DDBJ whole genome shotgun (WGS) entry which is preliminary data.</text>
</comment>
<evidence type="ECO:0000313" key="7">
    <source>
        <dbReference type="Proteomes" id="UP000285575"/>
    </source>
</evidence>
<dbReference type="GO" id="GO:0015036">
    <property type="term" value="F:disulfide oxidoreductase activity"/>
    <property type="evidence" value="ECO:0007669"/>
    <property type="project" value="UniProtKB-ARBA"/>
</dbReference>
<evidence type="ECO:0000256" key="4">
    <source>
        <dbReference type="ARBA" id="ARBA00023284"/>
    </source>
</evidence>
<dbReference type="AlphaFoldDB" id="A0A437RLV4"/>
<evidence type="ECO:0000313" key="6">
    <source>
        <dbReference type="EMBL" id="RVU47749.1"/>
    </source>
</evidence>
<dbReference type="CDD" id="cd02966">
    <property type="entry name" value="TlpA_like_family"/>
    <property type="match status" value="1"/>
</dbReference>
<dbReference type="InterPro" id="IPR017937">
    <property type="entry name" value="Thioredoxin_CS"/>
</dbReference>
<dbReference type="PROSITE" id="PS51352">
    <property type="entry name" value="THIOREDOXIN_2"/>
    <property type="match status" value="1"/>
</dbReference>
<dbReference type="InterPro" id="IPR036249">
    <property type="entry name" value="Thioredoxin-like_sf"/>
</dbReference>
<dbReference type="InterPro" id="IPR013766">
    <property type="entry name" value="Thioredoxin_domain"/>
</dbReference>
<sequence length="173" mass="18756">MKRRHLVLGAAGAAAAGAGVGWNLWRQPPPVVLDENTLAFWQAAFTRPEGGELAMRSMFGQPLVLNFWATWCPPCVKEMPELDRFAKAFASQGGRVVGLAVDNPTAVRQFLAKTPVSYGIGLAGFDGTELSRKLGNSTGALPFTAMFDRQGRIVQRKLGETTHDELLGWAKTL</sequence>
<reference evidence="6 7" key="1">
    <citation type="submission" date="2019-01" db="EMBL/GenBank/DDBJ databases">
        <authorList>
            <person name="Chen W.-M."/>
        </authorList>
    </citation>
    <scope>NUCLEOTIDE SEQUENCE [LARGE SCALE GENOMIC DNA]</scope>
    <source>
        <strain evidence="6 7">KYPY4</strain>
    </source>
</reference>
<dbReference type="GO" id="GO:0017004">
    <property type="term" value="P:cytochrome complex assembly"/>
    <property type="evidence" value="ECO:0007669"/>
    <property type="project" value="UniProtKB-KW"/>
</dbReference>
<dbReference type="PANTHER" id="PTHR42852">
    <property type="entry name" value="THIOL:DISULFIDE INTERCHANGE PROTEIN DSBE"/>
    <property type="match status" value="1"/>
</dbReference>
<dbReference type="InterPro" id="IPR013740">
    <property type="entry name" value="Redoxin"/>
</dbReference>
<evidence type="ECO:0000256" key="1">
    <source>
        <dbReference type="ARBA" id="ARBA00004196"/>
    </source>
</evidence>
<name>A0A437RLV4_9BURK</name>
<dbReference type="Pfam" id="PF08534">
    <property type="entry name" value="Redoxin"/>
    <property type="match status" value="1"/>
</dbReference>
<dbReference type="PROSITE" id="PS00194">
    <property type="entry name" value="THIOREDOXIN_1"/>
    <property type="match status" value="1"/>
</dbReference>
<keyword evidence="4" id="KW-0676">Redox-active center</keyword>
<protein>
    <submittedName>
        <fullName evidence="6">TlpA family protein disulfide reductase</fullName>
    </submittedName>
</protein>
<keyword evidence="3" id="KW-1015">Disulfide bond</keyword>
<evidence type="ECO:0000256" key="2">
    <source>
        <dbReference type="ARBA" id="ARBA00022748"/>
    </source>
</evidence>
<dbReference type="Gene3D" id="3.40.30.10">
    <property type="entry name" value="Glutaredoxin"/>
    <property type="match status" value="1"/>
</dbReference>
<dbReference type="PANTHER" id="PTHR42852:SF6">
    <property type="entry name" value="THIOL:DISULFIDE INTERCHANGE PROTEIN DSBE"/>
    <property type="match status" value="1"/>
</dbReference>
<evidence type="ECO:0000256" key="3">
    <source>
        <dbReference type="ARBA" id="ARBA00023157"/>
    </source>
</evidence>
<keyword evidence="7" id="KW-1185">Reference proteome</keyword>
<comment type="subcellular location">
    <subcellularLocation>
        <location evidence="1">Cell envelope</location>
    </subcellularLocation>
</comment>
<dbReference type="GO" id="GO:0030313">
    <property type="term" value="C:cell envelope"/>
    <property type="evidence" value="ECO:0007669"/>
    <property type="project" value="UniProtKB-SubCell"/>
</dbReference>
<dbReference type="Proteomes" id="UP000285575">
    <property type="component" value="Unassembled WGS sequence"/>
</dbReference>
<keyword evidence="2" id="KW-0201">Cytochrome c-type biogenesis</keyword>
<dbReference type="RefSeq" id="WP_128228209.1">
    <property type="nucleotide sequence ID" value="NZ_SACR01000002.1"/>
</dbReference>
<organism evidence="6 7">
    <name type="scientific">Rubrivivax rivuli</name>
    <dbReference type="NCBI Taxonomy" id="1862385"/>
    <lineage>
        <taxon>Bacteria</taxon>
        <taxon>Pseudomonadati</taxon>
        <taxon>Pseudomonadota</taxon>
        <taxon>Betaproteobacteria</taxon>
        <taxon>Burkholderiales</taxon>
        <taxon>Sphaerotilaceae</taxon>
        <taxon>Rubrivivax</taxon>
    </lineage>
</organism>
<dbReference type="OrthoDB" id="9811352at2"/>
<proteinExistence type="predicted"/>